<dbReference type="Proteomes" id="UP000029228">
    <property type="component" value="Unassembled WGS sequence"/>
</dbReference>
<evidence type="ECO:0000256" key="4">
    <source>
        <dbReference type="ARBA" id="ARBA00023288"/>
    </source>
</evidence>
<keyword evidence="3" id="KW-0564">Palmitate</keyword>
<reference evidence="6 7" key="1">
    <citation type="submission" date="2014-09" db="EMBL/GenBank/DDBJ databases">
        <title>Vibrio maritimus JCM 19235. (C45) whole genome shotgun sequence.</title>
        <authorList>
            <person name="Sawabe T."/>
            <person name="Meirelles P."/>
            <person name="Nakanishi M."/>
            <person name="Sayaka M."/>
            <person name="Hattori M."/>
            <person name="Ohkuma M."/>
        </authorList>
    </citation>
    <scope>NUCLEOTIDE SEQUENCE [LARGE SCALE GENOMIC DNA]</scope>
    <source>
        <strain evidence="7">JCM19235</strain>
    </source>
</reference>
<evidence type="ECO:0000313" key="7">
    <source>
        <dbReference type="Proteomes" id="UP000029228"/>
    </source>
</evidence>
<reference evidence="6 7" key="2">
    <citation type="submission" date="2014-09" db="EMBL/GenBank/DDBJ databases">
        <authorList>
            <consortium name="NBRP consortium"/>
            <person name="Sawabe T."/>
            <person name="Meirelles P."/>
            <person name="Nakanishi M."/>
            <person name="Sayaka M."/>
            <person name="Hattori M."/>
            <person name="Ohkuma M."/>
        </authorList>
    </citation>
    <scope>NUCLEOTIDE SEQUENCE [LARGE SCALE GENOMIC DNA]</scope>
    <source>
        <strain evidence="7">JCM19235</strain>
    </source>
</reference>
<dbReference type="OrthoDB" id="7069120at2"/>
<protein>
    <recommendedName>
        <fullName evidence="5">C-type lysozyme inhibitor domain-containing protein</fullName>
    </recommendedName>
</protein>
<comment type="caution">
    <text evidence="6">The sequence shown here is derived from an EMBL/GenBank/DDBJ whole genome shotgun (WGS) entry which is preliminary data.</text>
</comment>
<dbReference type="InterPro" id="IPR036328">
    <property type="entry name" value="MliC_sf"/>
</dbReference>
<gene>
    <name evidence="6" type="ORF">JCM19235_1109</name>
</gene>
<evidence type="ECO:0000256" key="3">
    <source>
        <dbReference type="ARBA" id="ARBA00023139"/>
    </source>
</evidence>
<dbReference type="PROSITE" id="PS51257">
    <property type="entry name" value="PROKAR_LIPOPROTEIN"/>
    <property type="match status" value="1"/>
</dbReference>
<dbReference type="Pfam" id="PF09864">
    <property type="entry name" value="MliC"/>
    <property type="match status" value="1"/>
</dbReference>
<dbReference type="SUPFAM" id="SSF141488">
    <property type="entry name" value="YdhA-like"/>
    <property type="match status" value="1"/>
</dbReference>
<dbReference type="InterPro" id="IPR018660">
    <property type="entry name" value="MliC"/>
</dbReference>
<evidence type="ECO:0000259" key="5">
    <source>
        <dbReference type="Pfam" id="PF09864"/>
    </source>
</evidence>
<dbReference type="STRING" id="990268.JCM19235_1109"/>
<keyword evidence="7" id="KW-1185">Reference proteome</keyword>
<evidence type="ECO:0000256" key="1">
    <source>
        <dbReference type="ARBA" id="ARBA00022729"/>
    </source>
</evidence>
<proteinExistence type="predicted"/>
<sequence>MSALVKHGLVSAMVIGSLTACSSSEQVETENPYHVLQYQCDNQSFQVTQLSSDQVLLLIDGEEYHLHRVPSASGVKYSLDGQSQAESEVELFSKGREGMLTIAGETDKSCMMTTRSVPKNGY</sequence>
<keyword evidence="4" id="KW-0449">Lipoprotein</keyword>
<dbReference type="Gene3D" id="2.40.128.200">
    <property type="match status" value="1"/>
</dbReference>
<name>A0A090RYV3_9VIBR</name>
<keyword evidence="1" id="KW-0732">Signal</keyword>
<evidence type="ECO:0000313" key="6">
    <source>
        <dbReference type="EMBL" id="GAL19753.1"/>
    </source>
</evidence>
<organism evidence="6 7">
    <name type="scientific">Vibrio maritimus</name>
    <dbReference type="NCBI Taxonomy" id="990268"/>
    <lineage>
        <taxon>Bacteria</taxon>
        <taxon>Pseudomonadati</taxon>
        <taxon>Pseudomonadota</taxon>
        <taxon>Gammaproteobacteria</taxon>
        <taxon>Vibrionales</taxon>
        <taxon>Vibrionaceae</taxon>
        <taxon>Vibrio</taxon>
    </lineage>
</organism>
<evidence type="ECO:0000256" key="2">
    <source>
        <dbReference type="ARBA" id="ARBA00023136"/>
    </source>
</evidence>
<keyword evidence="2" id="KW-0472">Membrane</keyword>
<dbReference type="EMBL" id="BBMR01000004">
    <property type="protein sequence ID" value="GAL19753.1"/>
    <property type="molecule type" value="Genomic_DNA"/>
</dbReference>
<accession>A0A090RYV3</accession>
<dbReference type="AlphaFoldDB" id="A0A090RYV3"/>
<feature type="domain" description="C-type lysozyme inhibitor" evidence="5">
    <location>
        <begin position="38"/>
        <end position="107"/>
    </location>
</feature>